<dbReference type="Pfam" id="PF06041">
    <property type="entry name" value="DUF924"/>
    <property type="match status" value="1"/>
</dbReference>
<dbReference type="EMBL" id="AEJF01000002">
    <property type="protein sequence ID" value="KLU28201.1"/>
    <property type="molecule type" value="Genomic_DNA"/>
</dbReference>
<evidence type="ECO:0000313" key="1">
    <source>
        <dbReference type="EMBL" id="KLU28201.1"/>
    </source>
</evidence>
<reference evidence="1 2" key="1">
    <citation type="journal article" date="2015" name="Genome Announc.">
        <title>Draft Genome Sequence of Burkholderia sp. Strain PML1(12), an Ectomycorrhizosphere-Inhabiting Bacterium with Effective Mineral-Weathering Ability.</title>
        <authorList>
            <person name="Uroz S."/>
            <person name="Oger P."/>
        </authorList>
    </citation>
    <scope>NUCLEOTIDE SEQUENCE [LARGE SCALE GENOMIC DNA]</scope>
    <source>
        <strain evidence="2">PML1(12)</strain>
    </source>
</reference>
<dbReference type="InterPro" id="IPR010323">
    <property type="entry name" value="DUF924"/>
</dbReference>
<keyword evidence="2" id="KW-1185">Reference proteome</keyword>
<dbReference type="Proteomes" id="UP000035963">
    <property type="component" value="Unassembled WGS sequence"/>
</dbReference>
<dbReference type="PANTHER" id="PTHR23004">
    <property type="entry name" value="DOUBLECORTIN DOMAIN CONTAINING 2"/>
    <property type="match status" value="1"/>
</dbReference>
<dbReference type="Gene3D" id="1.20.58.320">
    <property type="entry name" value="TPR-like"/>
    <property type="match status" value="1"/>
</dbReference>
<protein>
    <submittedName>
        <fullName evidence="1">Membrane protein</fullName>
    </submittedName>
</protein>
<proteinExistence type="predicted"/>
<dbReference type="AlphaFoldDB" id="A0A0J1D6C0"/>
<organism evidence="1 2">
    <name type="scientific">Caballeronia mineralivorans PML1(12)</name>
    <dbReference type="NCBI Taxonomy" id="908627"/>
    <lineage>
        <taxon>Bacteria</taxon>
        <taxon>Pseudomonadati</taxon>
        <taxon>Pseudomonadota</taxon>
        <taxon>Betaproteobacteria</taxon>
        <taxon>Burkholderiales</taxon>
        <taxon>Burkholderiaceae</taxon>
        <taxon>Caballeronia</taxon>
    </lineage>
</organism>
<dbReference type="Gene3D" id="1.25.40.10">
    <property type="entry name" value="Tetratricopeptide repeat domain"/>
    <property type="match status" value="1"/>
</dbReference>
<accession>A0A0J1D6C0</accession>
<comment type="caution">
    <text evidence="1">The sequence shown here is derived from an EMBL/GenBank/DDBJ whole genome shotgun (WGS) entry which is preliminary data.</text>
</comment>
<dbReference type="InterPro" id="IPR011990">
    <property type="entry name" value="TPR-like_helical_dom_sf"/>
</dbReference>
<dbReference type="SUPFAM" id="SSF48452">
    <property type="entry name" value="TPR-like"/>
    <property type="match status" value="1"/>
</dbReference>
<sequence>MMVDARAQAVLDAWFGAPDSAEFGHARKLWFKKNAAFDAMLDERFGALLEEALAGDLVKWSAAPLGALALIVLLDQFTRNCFRNTPRAFAGDRQALKLARTLVATHDELSLPTIHHRAFVYMPFEHDETLESQREAVRLHTALFDESGDKDIEGGLKYARKHAEVIERFGRFPHRNAILGRETTAEEHAWLKKRGGF</sequence>
<dbReference type="PATRIC" id="fig|908627.4.peg.68"/>
<dbReference type="PANTHER" id="PTHR23004:SF7">
    <property type="entry name" value="DUF924-DOMAIN-CONTAINING PROTEIN"/>
    <property type="match status" value="1"/>
</dbReference>
<name>A0A0J1D6C0_9BURK</name>
<evidence type="ECO:0000313" key="2">
    <source>
        <dbReference type="Proteomes" id="UP000035963"/>
    </source>
</evidence>
<gene>
    <name evidence="1" type="ORF">EOS_00325</name>
</gene>